<accession>A0A8H3IS35</accession>
<keyword evidence="3" id="KW-1185">Reference proteome</keyword>
<evidence type="ECO:0000256" key="1">
    <source>
        <dbReference type="SAM" id="MobiDB-lite"/>
    </source>
</evidence>
<feature type="region of interest" description="Disordered" evidence="1">
    <location>
        <begin position="184"/>
        <end position="208"/>
    </location>
</feature>
<feature type="compositionally biased region" description="Polar residues" evidence="1">
    <location>
        <begin position="33"/>
        <end position="48"/>
    </location>
</feature>
<feature type="region of interest" description="Disordered" evidence="1">
    <location>
        <begin position="86"/>
        <end position="154"/>
    </location>
</feature>
<comment type="caution">
    <text evidence="2">The sequence shown here is derived from an EMBL/GenBank/DDBJ whole genome shotgun (WGS) entry which is preliminary data.</text>
</comment>
<reference evidence="2" key="1">
    <citation type="submission" date="2021-03" db="EMBL/GenBank/DDBJ databases">
        <authorList>
            <person name="Tagirdzhanova G."/>
        </authorList>
    </citation>
    <scope>NUCLEOTIDE SEQUENCE</scope>
</reference>
<evidence type="ECO:0000313" key="3">
    <source>
        <dbReference type="Proteomes" id="UP000664534"/>
    </source>
</evidence>
<feature type="compositionally biased region" description="Basic residues" evidence="1">
    <location>
        <begin position="136"/>
        <end position="145"/>
    </location>
</feature>
<dbReference type="Proteomes" id="UP000664534">
    <property type="component" value="Unassembled WGS sequence"/>
</dbReference>
<evidence type="ECO:0000313" key="2">
    <source>
        <dbReference type="EMBL" id="CAF9931210.1"/>
    </source>
</evidence>
<protein>
    <recommendedName>
        <fullName evidence="4">SWIM-type domain-containing protein</fullName>
    </recommendedName>
</protein>
<name>A0A8H3IS35_9LECA</name>
<organism evidence="2 3">
    <name type="scientific">Imshaugia aleurites</name>
    <dbReference type="NCBI Taxonomy" id="172621"/>
    <lineage>
        <taxon>Eukaryota</taxon>
        <taxon>Fungi</taxon>
        <taxon>Dikarya</taxon>
        <taxon>Ascomycota</taxon>
        <taxon>Pezizomycotina</taxon>
        <taxon>Lecanoromycetes</taxon>
        <taxon>OSLEUM clade</taxon>
        <taxon>Lecanoromycetidae</taxon>
        <taxon>Lecanorales</taxon>
        <taxon>Lecanorineae</taxon>
        <taxon>Parmeliaceae</taxon>
        <taxon>Imshaugia</taxon>
    </lineage>
</organism>
<gene>
    <name evidence="2" type="ORF">IMSHALPRED_008561</name>
</gene>
<proteinExistence type="predicted"/>
<dbReference type="OrthoDB" id="5413281at2759"/>
<dbReference type="AlphaFoldDB" id="A0A8H3IS35"/>
<dbReference type="EMBL" id="CAJPDT010000060">
    <property type="protein sequence ID" value="CAF9931210.1"/>
    <property type="molecule type" value="Genomic_DNA"/>
</dbReference>
<feature type="region of interest" description="Disordered" evidence="1">
    <location>
        <begin position="20"/>
        <end position="48"/>
    </location>
</feature>
<evidence type="ECO:0008006" key="4">
    <source>
        <dbReference type="Google" id="ProtNLM"/>
    </source>
</evidence>
<sequence length="286" mass="30151">MPPPPPPPPTTLPTSRAFLTNLLHKPPTLQPPARTTSPISQPPTTNTTALPRAKPLLLTLHALFPALLLPALDLLDRHLITKHIHTASSPTGPHHGTTPEDVADRGASLRTPATGPGREQGGKSSVIYYVESSARTQRHGRPRHGSRGEVSGGTSYEVRTRGWSCSCAAFAFAAFNSAAAAGGGREGGGYADYDGAVNGGDDDEEEEEEEDVMLLDADEADDADGGVGGSGEWRWGGLMVEEEDVPLCKHLLACVLAERWDGAGALVEEREVGREEMAGWAAGWGG</sequence>